<dbReference type="Gene3D" id="2.120.10.10">
    <property type="match status" value="1"/>
</dbReference>
<accession>A0ABM7W844</accession>
<name>A0ABM7W844_9BACT</name>
<evidence type="ECO:0000313" key="2">
    <source>
        <dbReference type="EMBL" id="BDD87080.1"/>
    </source>
</evidence>
<reference evidence="2 3" key="1">
    <citation type="submission" date="2022-01" db="EMBL/GenBank/DDBJ databases">
        <title>Desulfofustis limnae sp. nov., a novel mesophilic sulfate-reducing bacterium isolated from marsh soil.</title>
        <authorList>
            <person name="Watanabe M."/>
            <person name="Takahashi A."/>
            <person name="Kojima H."/>
            <person name="Fukui M."/>
        </authorList>
    </citation>
    <scope>NUCLEOTIDE SEQUENCE [LARGE SCALE GENOMIC DNA]</scope>
    <source>
        <strain evidence="2 3">PPLL</strain>
    </source>
</reference>
<sequence length="253" mass="28046">MMILRKGTFLLAGMLSLHLYAGAAALAVEQAEPVEIDAVWSEARDGRHEIFHTMRRGGQWSDPEMVTDDYFDNQQPAIDRDSQGRIWLVWTAYASQRKELRYTVGDGGVWQESKPIEVETTTNNAPSLAVDGDNVAWLVWAGNNGGDDDIYYAFSTNGQWSEPALVHGPNDRVDVLPVLALASDGRPVVSWQAMVDGNYVTLSSSYGDGKWSEEEPIAEGDEDEADDGAIEEIALPSFIDDNKALFLRLYHSF</sequence>
<dbReference type="Proteomes" id="UP000830055">
    <property type="component" value="Chromosome"/>
</dbReference>
<keyword evidence="3" id="KW-1185">Reference proteome</keyword>
<evidence type="ECO:0000256" key="1">
    <source>
        <dbReference type="SAM" id="SignalP"/>
    </source>
</evidence>
<gene>
    <name evidence="2" type="ORF">DPPLL_14450</name>
</gene>
<evidence type="ECO:0008006" key="4">
    <source>
        <dbReference type="Google" id="ProtNLM"/>
    </source>
</evidence>
<dbReference type="RefSeq" id="WP_284154121.1">
    <property type="nucleotide sequence ID" value="NZ_AP025516.1"/>
</dbReference>
<proteinExistence type="predicted"/>
<evidence type="ECO:0000313" key="3">
    <source>
        <dbReference type="Proteomes" id="UP000830055"/>
    </source>
</evidence>
<dbReference type="EMBL" id="AP025516">
    <property type="protein sequence ID" value="BDD87080.1"/>
    <property type="molecule type" value="Genomic_DNA"/>
</dbReference>
<feature type="chain" id="PRO_5046216101" description="Exo-alpha-sialidase" evidence="1">
    <location>
        <begin position="24"/>
        <end position="253"/>
    </location>
</feature>
<feature type="signal peptide" evidence="1">
    <location>
        <begin position="1"/>
        <end position="23"/>
    </location>
</feature>
<protein>
    <recommendedName>
        <fullName evidence="4">Exo-alpha-sialidase</fullName>
    </recommendedName>
</protein>
<keyword evidence="1" id="KW-0732">Signal</keyword>
<dbReference type="SUPFAM" id="SSF89372">
    <property type="entry name" value="Fucose-specific lectin"/>
    <property type="match status" value="1"/>
</dbReference>
<organism evidence="2 3">
    <name type="scientific">Desulfofustis limnaeus</name>
    <dbReference type="NCBI Taxonomy" id="2740163"/>
    <lineage>
        <taxon>Bacteria</taxon>
        <taxon>Pseudomonadati</taxon>
        <taxon>Thermodesulfobacteriota</taxon>
        <taxon>Desulfobulbia</taxon>
        <taxon>Desulfobulbales</taxon>
        <taxon>Desulfocapsaceae</taxon>
        <taxon>Desulfofustis</taxon>
    </lineage>
</organism>